<dbReference type="Pfam" id="PF07075">
    <property type="entry name" value="NamZ_N"/>
    <property type="match status" value="1"/>
</dbReference>
<dbReference type="Pfam" id="PF20732">
    <property type="entry name" value="NamZ_C"/>
    <property type="match status" value="1"/>
</dbReference>
<dbReference type="PANTHER" id="PTHR42915:SF1">
    <property type="entry name" value="PEPTIDOGLYCAN BETA-N-ACETYLMURAMIDASE NAMZ"/>
    <property type="match status" value="1"/>
</dbReference>
<evidence type="ECO:0000313" key="3">
    <source>
        <dbReference type="EMBL" id="MFD2549740.1"/>
    </source>
</evidence>
<protein>
    <submittedName>
        <fullName evidence="3">Exo-beta-N-acetylmuramidase NamZ domain-containing protein</fullName>
    </submittedName>
</protein>
<organism evidence="3 4">
    <name type="scientific">Sphingobacterium suaedae</name>
    <dbReference type="NCBI Taxonomy" id="1686402"/>
    <lineage>
        <taxon>Bacteria</taxon>
        <taxon>Pseudomonadati</taxon>
        <taxon>Bacteroidota</taxon>
        <taxon>Sphingobacteriia</taxon>
        <taxon>Sphingobacteriales</taxon>
        <taxon>Sphingobacteriaceae</taxon>
        <taxon>Sphingobacterium</taxon>
    </lineage>
</organism>
<name>A0ABW5KPF1_9SPHI</name>
<evidence type="ECO:0000259" key="2">
    <source>
        <dbReference type="Pfam" id="PF20732"/>
    </source>
</evidence>
<feature type="domain" description="Peptidoglycan beta-N-acetylmuramidase NamZ N-terminal" evidence="1">
    <location>
        <begin position="41"/>
        <end position="239"/>
    </location>
</feature>
<dbReference type="InterPro" id="IPR048503">
    <property type="entry name" value="NamZ_C"/>
</dbReference>
<dbReference type="Gene3D" id="3.40.50.12170">
    <property type="entry name" value="Uncharacterised protein PF07075, DUF1343"/>
    <property type="match status" value="1"/>
</dbReference>
<keyword evidence="4" id="KW-1185">Reference proteome</keyword>
<dbReference type="Proteomes" id="UP001597545">
    <property type="component" value="Unassembled WGS sequence"/>
</dbReference>
<dbReference type="PANTHER" id="PTHR42915">
    <property type="entry name" value="HYPOTHETICAL 460 KDA PROTEIN IN FEUA-SIGW INTERGENIC REGION [PRECURSOR]"/>
    <property type="match status" value="1"/>
</dbReference>
<gene>
    <name evidence="3" type="ORF">ACFSR5_19000</name>
</gene>
<feature type="domain" description="Peptidoglycan beta-N-acetylmuramidase NamZ C-terminal" evidence="2">
    <location>
        <begin position="243"/>
        <end position="393"/>
    </location>
</feature>
<reference evidence="4" key="1">
    <citation type="journal article" date="2019" name="Int. J. Syst. Evol. Microbiol.">
        <title>The Global Catalogue of Microorganisms (GCM) 10K type strain sequencing project: providing services to taxonomists for standard genome sequencing and annotation.</title>
        <authorList>
            <consortium name="The Broad Institute Genomics Platform"/>
            <consortium name="The Broad Institute Genome Sequencing Center for Infectious Disease"/>
            <person name="Wu L."/>
            <person name="Ma J."/>
        </authorList>
    </citation>
    <scope>NUCLEOTIDE SEQUENCE [LARGE SCALE GENOMIC DNA]</scope>
    <source>
        <strain evidence="4">KCTC 42662</strain>
    </source>
</reference>
<comment type="caution">
    <text evidence="3">The sequence shown here is derived from an EMBL/GenBank/DDBJ whole genome shotgun (WGS) entry which is preliminary data.</text>
</comment>
<dbReference type="InterPro" id="IPR048502">
    <property type="entry name" value="NamZ_N"/>
</dbReference>
<dbReference type="RefSeq" id="WP_380906162.1">
    <property type="nucleotide sequence ID" value="NZ_JBHUEG010000019.1"/>
</dbReference>
<dbReference type="InterPro" id="IPR008302">
    <property type="entry name" value="NamZ"/>
</dbReference>
<accession>A0ABW5KPF1</accession>
<proteinExistence type="predicted"/>
<dbReference type="PIRSF" id="PIRSF016719">
    <property type="entry name" value="UCP016719"/>
    <property type="match status" value="1"/>
</dbReference>
<evidence type="ECO:0000259" key="1">
    <source>
        <dbReference type="Pfam" id="PF07075"/>
    </source>
</evidence>
<dbReference type="EMBL" id="JBHULR010000020">
    <property type="protein sequence ID" value="MFD2549740.1"/>
    <property type="molecule type" value="Genomic_DNA"/>
</dbReference>
<sequence>MRKITSILCLIFLISHVGICQIRTGADQVPVYIDYLKNKKIAMVVNPTSRIGNQSSVDSLLSLGVNIVKVFGPEHGFRGNVGAGVHVNDSIDSLTGVQVVSLYGRTNKPTKEMLQDIDLVIFDIQDIGVRYFTYIGTMHRVMEACAENGKELLILDRPNPNGYFVDGPILDMKHSSGIGMHPVPITHGMTVGEYAQMINGEGWLANGMQCKIKVIPVANYSHDMEYIPPVHMSPNINTYQAVLLYPSTCLFEGTILSEGRGTHFPFTVIGSPALKGIYDFSFTPISIKGMSATPIYRNETCYGLDLRQVDLKKLRATKKINLSWLIETYHKYPNRRIFFDNKQSKEIVDFKKLAGGLTLERQILAGLTEDEIRKSWEPGLKAYNEMRKKYMLYP</sequence>
<dbReference type="Gene3D" id="3.90.1150.140">
    <property type="match status" value="1"/>
</dbReference>
<evidence type="ECO:0000313" key="4">
    <source>
        <dbReference type="Proteomes" id="UP001597545"/>
    </source>
</evidence>